<dbReference type="InterPro" id="IPR043519">
    <property type="entry name" value="NT_sf"/>
</dbReference>
<protein>
    <recommendedName>
        <fullName evidence="3">Polymerase nucleotidyl transferase domain-containing protein</fullName>
    </recommendedName>
</protein>
<dbReference type="PANTHER" id="PTHR47320:SF1">
    <property type="entry name" value="BIFUNCTIONAL URIDYLYLTRANSFERASE_URIDYLYL-REMOVING ENZYME"/>
    <property type="match status" value="1"/>
</dbReference>
<keyword evidence="5" id="KW-1185">Reference proteome</keyword>
<dbReference type="EMBL" id="JGVP01000007">
    <property type="protein sequence ID" value="KFB89285.1"/>
    <property type="molecule type" value="Genomic_DNA"/>
</dbReference>
<dbReference type="CDD" id="cd05401">
    <property type="entry name" value="NT_GlnE_GlnD_like"/>
    <property type="match status" value="1"/>
</dbReference>
<dbReference type="Pfam" id="PF01909">
    <property type="entry name" value="NTP_transf_2"/>
    <property type="match status" value="1"/>
</dbReference>
<feature type="compositionally biased region" description="Polar residues" evidence="2">
    <location>
        <begin position="1"/>
        <end position="14"/>
    </location>
</feature>
<accession>A0ABR4UB84</accession>
<evidence type="ECO:0000256" key="1">
    <source>
        <dbReference type="ARBA" id="ARBA00022801"/>
    </source>
</evidence>
<feature type="region of interest" description="Disordered" evidence="2">
    <location>
        <begin position="1"/>
        <end position="26"/>
    </location>
</feature>
<dbReference type="InterPro" id="IPR010043">
    <property type="entry name" value="UTase/UR"/>
</dbReference>
<evidence type="ECO:0000256" key="2">
    <source>
        <dbReference type="SAM" id="MobiDB-lite"/>
    </source>
</evidence>
<dbReference type="SUPFAM" id="SSF81301">
    <property type="entry name" value="Nucleotidyltransferase"/>
    <property type="match status" value="1"/>
</dbReference>
<comment type="caution">
    <text evidence="4">The sequence shown here is derived from an EMBL/GenBank/DDBJ whole genome shotgun (WGS) entry which is preliminary data.</text>
</comment>
<name>A0ABR4UB84_9GAMM</name>
<dbReference type="InterPro" id="IPR002934">
    <property type="entry name" value="Polymerase_NTP_transf_dom"/>
</dbReference>
<dbReference type="Proteomes" id="UP000028721">
    <property type="component" value="Unassembled WGS sequence"/>
</dbReference>
<evidence type="ECO:0000259" key="3">
    <source>
        <dbReference type="Pfam" id="PF01909"/>
    </source>
</evidence>
<sequence length="184" mass="20671">MSENFRQQDTSVIPQQAVPEQPEYPNAYGDDEINCIALKQRLEQFQLWLAAAFNAGSSAESLVAARSDFIDRLLRRLWTFYGFKDIPETALVAVGGYGRGELHPLSDIDVLVLSQSRLNEQQSQRVGEFITLLWDLKLEVGHSVRTLEECLLEGLADLTVATNLIESRMICGDVALFLQMPRVV</sequence>
<proteinExistence type="predicted"/>
<evidence type="ECO:0000313" key="5">
    <source>
        <dbReference type="Proteomes" id="UP000028721"/>
    </source>
</evidence>
<organism evidence="4 5">
    <name type="scientific">Serratia grimesii</name>
    <dbReference type="NCBI Taxonomy" id="82995"/>
    <lineage>
        <taxon>Bacteria</taxon>
        <taxon>Pseudomonadati</taxon>
        <taxon>Pseudomonadota</taxon>
        <taxon>Gammaproteobacteria</taxon>
        <taxon>Enterobacterales</taxon>
        <taxon>Yersiniaceae</taxon>
        <taxon>Serratia</taxon>
    </lineage>
</organism>
<dbReference type="PANTHER" id="PTHR47320">
    <property type="entry name" value="BIFUNCTIONAL URIDYLYLTRANSFERASE/URIDYLYL-REMOVING ENZYME"/>
    <property type="match status" value="1"/>
</dbReference>
<reference evidence="4 5" key="1">
    <citation type="submission" date="2014-03" db="EMBL/GenBank/DDBJ databases">
        <title>Draft genome sequence of the Serratia grimesii strain a2.</title>
        <authorList>
            <person name="Toymentseva A."/>
            <person name="Kazakov S."/>
            <person name="Giliazeva A."/>
            <person name="Ismagilova R."/>
            <person name="Shah R."/>
            <person name="Sharipova M."/>
            <person name="Khaitlina S."/>
            <person name="Mardanova A."/>
        </authorList>
    </citation>
    <scope>NUCLEOTIDE SEQUENCE [LARGE SCALE GENOMIC DNA]</scope>
    <source>
        <strain evidence="4 5">A2</strain>
    </source>
</reference>
<gene>
    <name evidence="4" type="ORF">CR62_22560</name>
</gene>
<feature type="domain" description="Polymerase nucleotidyl transferase" evidence="3">
    <location>
        <begin position="77"/>
        <end position="149"/>
    </location>
</feature>
<evidence type="ECO:0000313" key="4">
    <source>
        <dbReference type="EMBL" id="KFB89285.1"/>
    </source>
</evidence>
<keyword evidence="1" id="KW-0378">Hydrolase</keyword>